<dbReference type="EMBL" id="ML769687">
    <property type="protein sequence ID" value="KAE9389671.1"/>
    <property type="molecule type" value="Genomic_DNA"/>
</dbReference>
<keyword evidence="2" id="KW-1185">Reference proteome</keyword>
<evidence type="ECO:0000313" key="1">
    <source>
        <dbReference type="EMBL" id="KAE9389671.1"/>
    </source>
</evidence>
<evidence type="ECO:0000313" key="2">
    <source>
        <dbReference type="Proteomes" id="UP000799118"/>
    </source>
</evidence>
<sequence>MRMLSPAPSPSYVYQIPGPTLDRIFRKHASESGLSPRRITTRRTPRMIRTSVFDGLFGLTFEFVSKEVGFKVPGDIKFSFRLLSVRSLSPPRHIYLSLSIPIPSPSNSSPSPFTTPATSISTAVTVTGTCIGASAVSLHPKIHPIILFRWPPRLKLQPEPKLISGSASPHISSLLTWCAASMSAEIWPRTLPLFVLWLYRYANVLVYLGPW</sequence>
<proteinExistence type="predicted"/>
<dbReference type="AlphaFoldDB" id="A0A6A4GV83"/>
<dbReference type="Proteomes" id="UP000799118">
    <property type="component" value="Unassembled WGS sequence"/>
</dbReference>
<protein>
    <submittedName>
        <fullName evidence="1">Uncharacterized protein</fullName>
    </submittedName>
</protein>
<organism evidence="1 2">
    <name type="scientific">Gymnopus androsaceus JB14</name>
    <dbReference type="NCBI Taxonomy" id="1447944"/>
    <lineage>
        <taxon>Eukaryota</taxon>
        <taxon>Fungi</taxon>
        <taxon>Dikarya</taxon>
        <taxon>Basidiomycota</taxon>
        <taxon>Agaricomycotina</taxon>
        <taxon>Agaricomycetes</taxon>
        <taxon>Agaricomycetidae</taxon>
        <taxon>Agaricales</taxon>
        <taxon>Marasmiineae</taxon>
        <taxon>Omphalotaceae</taxon>
        <taxon>Gymnopus</taxon>
    </lineage>
</organism>
<name>A0A6A4GV83_9AGAR</name>
<reference evidence="1" key="1">
    <citation type="journal article" date="2019" name="Environ. Microbiol.">
        <title>Fungal ecological strategies reflected in gene transcription - a case study of two litter decomposers.</title>
        <authorList>
            <person name="Barbi F."/>
            <person name="Kohler A."/>
            <person name="Barry K."/>
            <person name="Baskaran P."/>
            <person name="Daum C."/>
            <person name="Fauchery L."/>
            <person name="Ihrmark K."/>
            <person name="Kuo A."/>
            <person name="LaButti K."/>
            <person name="Lipzen A."/>
            <person name="Morin E."/>
            <person name="Grigoriev I.V."/>
            <person name="Henrissat B."/>
            <person name="Lindahl B."/>
            <person name="Martin F."/>
        </authorList>
    </citation>
    <scope>NUCLEOTIDE SEQUENCE</scope>
    <source>
        <strain evidence="1">JB14</strain>
    </source>
</reference>
<accession>A0A6A4GV83</accession>
<gene>
    <name evidence="1" type="ORF">BT96DRAFT_926428</name>
</gene>